<proteinExistence type="predicted"/>
<organism evidence="1 2">
    <name type="scientific">Melastoma candidum</name>
    <dbReference type="NCBI Taxonomy" id="119954"/>
    <lineage>
        <taxon>Eukaryota</taxon>
        <taxon>Viridiplantae</taxon>
        <taxon>Streptophyta</taxon>
        <taxon>Embryophyta</taxon>
        <taxon>Tracheophyta</taxon>
        <taxon>Spermatophyta</taxon>
        <taxon>Magnoliopsida</taxon>
        <taxon>eudicotyledons</taxon>
        <taxon>Gunneridae</taxon>
        <taxon>Pentapetalae</taxon>
        <taxon>rosids</taxon>
        <taxon>malvids</taxon>
        <taxon>Myrtales</taxon>
        <taxon>Melastomataceae</taxon>
        <taxon>Melastomatoideae</taxon>
        <taxon>Melastomateae</taxon>
        <taxon>Melastoma</taxon>
    </lineage>
</organism>
<evidence type="ECO:0000313" key="2">
    <source>
        <dbReference type="Proteomes" id="UP001057402"/>
    </source>
</evidence>
<dbReference type="EMBL" id="CM042887">
    <property type="protein sequence ID" value="KAI4331721.1"/>
    <property type="molecule type" value="Genomic_DNA"/>
</dbReference>
<dbReference type="Proteomes" id="UP001057402">
    <property type="component" value="Chromosome 8"/>
</dbReference>
<comment type="caution">
    <text evidence="1">The sequence shown here is derived from an EMBL/GenBank/DDBJ whole genome shotgun (WGS) entry which is preliminary data.</text>
</comment>
<keyword evidence="2" id="KW-1185">Reference proteome</keyword>
<evidence type="ECO:0000313" key="1">
    <source>
        <dbReference type="EMBL" id="KAI4331721.1"/>
    </source>
</evidence>
<name>A0ACB9N6R8_9MYRT</name>
<protein>
    <submittedName>
        <fullName evidence="1">Uncharacterized protein</fullName>
    </submittedName>
</protein>
<sequence length="300" mass="33806">MNSLSTVSFSSKPPNPVPCGSSSSSSSLPNNRCLSFPHLVKSACLSLSVSAAILLLRRPPLSLASPPPPLVEQDLRQDSTFLDQDAGDELPNDVDSLRTTMEERIKSRDILGAIRVVEKMMAVEPEEPEWPLLRCNLLAYSGDFESAKRGFEELLSVDPFRVEAYHGLVMASSESGEELKSLLGRIQDAMNRCRKEGRKSQVRDFKLLIGQVKVVDGRYDEALKVYEELVREEPRDFRPYLCQGIIHTLLRNKDEAEKKFKQYRKLVPKNHPYAEYFDDTMFATKFFGAKVERESAGQAS</sequence>
<gene>
    <name evidence="1" type="ORF">MLD38_029877</name>
</gene>
<reference evidence="2" key="1">
    <citation type="journal article" date="2023" name="Front. Plant Sci.">
        <title>Chromosomal-level genome assembly of Melastoma candidum provides insights into trichome evolution.</title>
        <authorList>
            <person name="Zhong Y."/>
            <person name="Wu W."/>
            <person name="Sun C."/>
            <person name="Zou P."/>
            <person name="Liu Y."/>
            <person name="Dai S."/>
            <person name="Zhou R."/>
        </authorList>
    </citation>
    <scope>NUCLEOTIDE SEQUENCE [LARGE SCALE GENOMIC DNA]</scope>
</reference>
<accession>A0ACB9N6R8</accession>